<accession>A0ABR3M0Y7</accession>
<comment type="caution">
    <text evidence="2">The sequence shown here is derived from an EMBL/GenBank/DDBJ whole genome shotgun (WGS) entry which is preliminary data.</text>
</comment>
<organism evidence="2 3">
    <name type="scientific">Cirrhinus molitorella</name>
    <name type="common">mud carp</name>
    <dbReference type="NCBI Taxonomy" id="172907"/>
    <lineage>
        <taxon>Eukaryota</taxon>
        <taxon>Metazoa</taxon>
        <taxon>Chordata</taxon>
        <taxon>Craniata</taxon>
        <taxon>Vertebrata</taxon>
        <taxon>Euteleostomi</taxon>
        <taxon>Actinopterygii</taxon>
        <taxon>Neopterygii</taxon>
        <taxon>Teleostei</taxon>
        <taxon>Ostariophysi</taxon>
        <taxon>Cypriniformes</taxon>
        <taxon>Cyprinidae</taxon>
        <taxon>Labeoninae</taxon>
        <taxon>Labeonini</taxon>
        <taxon>Cirrhinus</taxon>
    </lineage>
</organism>
<dbReference type="Proteomes" id="UP001558613">
    <property type="component" value="Unassembled WGS sequence"/>
</dbReference>
<evidence type="ECO:0000313" key="3">
    <source>
        <dbReference type="Proteomes" id="UP001558613"/>
    </source>
</evidence>
<evidence type="ECO:0000313" key="2">
    <source>
        <dbReference type="EMBL" id="KAL1258785.1"/>
    </source>
</evidence>
<reference evidence="2 3" key="1">
    <citation type="submission" date="2023-09" db="EMBL/GenBank/DDBJ databases">
        <authorList>
            <person name="Wang M."/>
        </authorList>
    </citation>
    <scope>NUCLEOTIDE SEQUENCE [LARGE SCALE GENOMIC DNA]</scope>
    <source>
        <strain evidence="2">GT-2023</strain>
        <tissue evidence="2">Liver</tissue>
    </source>
</reference>
<dbReference type="EMBL" id="JAYMGO010000016">
    <property type="protein sequence ID" value="KAL1258785.1"/>
    <property type="molecule type" value="Genomic_DNA"/>
</dbReference>
<evidence type="ECO:0000256" key="1">
    <source>
        <dbReference type="SAM" id="MobiDB-lite"/>
    </source>
</evidence>
<sequence length="85" mass="9701">MMLQRRGCCRTREIFVENTSVWLCGDIPVCQPRPASETPARRNVKRLRNGRASLTDERPAGRSPGSQVSWRNISSVSLRFMLQLL</sequence>
<keyword evidence="3" id="KW-1185">Reference proteome</keyword>
<feature type="region of interest" description="Disordered" evidence="1">
    <location>
        <begin position="33"/>
        <end position="68"/>
    </location>
</feature>
<name>A0ABR3M0Y7_9TELE</name>
<protein>
    <submittedName>
        <fullName evidence="2">Uncharacterized protein</fullName>
    </submittedName>
</protein>
<proteinExistence type="predicted"/>
<gene>
    <name evidence="2" type="ORF">QQF64_009362</name>
</gene>